<keyword evidence="3" id="KW-1185">Reference proteome</keyword>
<name>A0ABT4UGW2_9BACT</name>
<organism evidence="2 3">
    <name type="scientific">Polluticaenibacter yanchengensis</name>
    <dbReference type="NCBI Taxonomy" id="3014562"/>
    <lineage>
        <taxon>Bacteria</taxon>
        <taxon>Pseudomonadati</taxon>
        <taxon>Bacteroidota</taxon>
        <taxon>Chitinophagia</taxon>
        <taxon>Chitinophagales</taxon>
        <taxon>Chitinophagaceae</taxon>
        <taxon>Polluticaenibacter</taxon>
    </lineage>
</organism>
<dbReference type="EMBL" id="JAQGEF010000001">
    <property type="protein sequence ID" value="MDA3613423.1"/>
    <property type="molecule type" value="Genomic_DNA"/>
</dbReference>
<evidence type="ECO:0000256" key="1">
    <source>
        <dbReference type="SAM" id="SignalP"/>
    </source>
</evidence>
<feature type="signal peptide" evidence="1">
    <location>
        <begin position="1"/>
        <end position="23"/>
    </location>
</feature>
<reference evidence="2 3" key="1">
    <citation type="submission" date="2022-12" db="EMBL/GenBank/DDBJ databases">
        <title>Chitinophagaceae gen. sp. nov., a new member of the family Chitinophagaceae, isolated from soil in a chemical factory.</title>
        <authorList>
            <person name="Ke Z."/>
        </authorList>
    </citation>
    <scope>NUCLEOTIDE SEQUENCE [LARGE SCALE GENOMIC DNA]</scope>
    <source>
        <strain evidence="2 3">LY-5</strain>
    </source>
</reference>
<dbReference type="Proteomes" id="UP001210231">
    <property type="component" value="Unassembled WGS sequence"/>
</dbReference>
<proteinExistence type="predicted"/>
<keyword evidence="1" id="KW-0732">Signal</keyword>
<dbReference type="NCBIfam" id="TIGR03519">
    <property type="entry name" value="T9SS_PorP_fam"/>
    <property type="match status" value="1"/>
</dbReference>
<feature type="chain" id="PRO_5046389718" evidence="1">
    <location>
        <begin position="24"/>
        <end position="339"/>
    </location>
</feature>
<gene>
    <name evidence="2" type="ORF">O3P16_01275</name>
</gene>
<dbReference type="InterPro" id="IPR019861">
    <property type="entry name" value="PorP/SprF_Bacteroidetes"/>
</dbReference>
<evidence type="ECO:0000313" key="3">
    <source>
        <dbReference type="Proteomes" id="UP001210231"/>
    </source>
</evidence>
<comment type="caution">
    <text evidence="2">The sequence shown here is derived from an EMBL/GenBank/DDBJ whole genome shotgun (WGS) entry which is preliminary data.</text>
</comment>
<evidence type="ECO:0000313" key="2">
    <source>
        <dbReference type="EMBL" id="MDA3613423.1"/>
    </source>
</evidence>
<sequence length="339" mass="37651">MLKKLRYILTGLSVAIMGVDAGAQDLHFSQFFASPMTLNPAYTGRFEGDVRVSGNHRNQWPSINNAFVNYSAAVDFAIMQDKMPMNDRWGVGILAFTDKQANGTFKNNFYSISTAYHKGLDNEGYHQLSLGVQATYAQKRLYTSNLKFEDMLRSDGFTGTTNEFFDPNNLHLNYLDMNAGLMFTGVFGTATNYYVGASMYHINKPKETFTGASFYLNPRYTVHGGVYLPLNETMTLHTSALYQQQAGASEFVAGGAVGFNLNNDTEDNPTNLFVGSWLRVGDAAIPYVGLEVNSFRVGMSYDVNVSKLKAVSNSRGGMEISLIYIYKKSTSRSIPCPRF</sequence>
<accession>A0ABT4UGW2</accession>
<dbReference type="RefSeq" id="WP_407029754.1">
    <property type="nucleotide sequence ID" value="NZ_JAQGEF010000001.1"/>
</dbReference>
<dbReference type="Pfam" id="PF11751">
    <property type="entry name" value="PorP_SprF"/>
    <property type="match status" value="1"/>
</dbReference>
<protein>
    <submittedName>
        <fullName evidence="2">PorP/SprF family type IX secretion system membrane protein</fullName>
    </submittedName>
</protein>